<dbReference type="InterPro" id="IPR032710">
    <property type="entry name" value="NTF2-like_dom_sf"/>
</dbReference>
<feature type="domain" description="NTF2" evidence="5">
    <location>
        <begin position="26"/>
        <end position="142"/>
    </location>
</feature>
<evidence type="ECO:0000259" key="5">
    <source>
        <dbReference type="PROSITE" id="PS50177"/>
    </source>
</evidence>
<dbReference type="Pfam" id="PF02136">
    <property type="entry name" value="NTF2"/>
    <property type="match status" value="1"/>
</dbReference>
<dbReference type="AlphaFoldDB" id="A0A1M8A7H5"/>
<evidence type="ECO:0000256" key="1">
    <source>
        <dbReference type="ARBA" id="ARBA00022884"/>
    </source>
</evidence>
<dbReference type="CDD" id="cd00590">
    <property type="entry name" value="RRM_SF"/>
    <property type="match status" value="1"/>
</dbReference>
<dbReference type="InterPro" id="IPR018222">
    <property type="entry name" value="Nuclear_transport_factor_2_euk"/>
</dbReference>
<dbReference type="SUPFAM" id="SSF54427">
    <property type="entry name" value="NTF2-like"/>
    <property type="match status" value="1"/>
</dbReference>
<dbReference type="InterPro" id="IPR000504">
    <property type="entry name" value="RRM_dom"/>
</dbReference>
<dbReference type="SMART" id="SM00360">
    <property type="entry name" value="RRM"/>
    <property type="match status" value="1"/>
</dbReference>
<evidence type="ECO:0000313" key="6">
    <source>
        <dbReference type="EMBL" id="SHO78372.1"/>
    </source>
</evidence>
<gene>
    <name evidence="6" type="ORF">MSYG_2715</name>
</gene>
<keyword evidence="1 2" id="KW-0694">RNA-binding</keyword>
<dbReference type="PROSITE" id="PS50102">
    <property type="entry name" value="RRM"/>
    <property type="match status" value="1"/>
</dbReference>
<evidence type="ECO:0000256" key="3">
    <source>
        <dbReference type="SAM" id="MobiDB-lite"/>
    </source>
</evidence>
<organism evidence="6 7">
    <name type="scientific">Malassezia sympodialis (strain ATCC 42132)</name>
    <name type="common">Atopic eczema-associated yeast</name>
    <dbReference type="NCBI Taxonomy" id="1230383"/>
    <lineage>
        <taxon>Eukaryota</taxon>
        <taxon>Fungi</taxon>
        <taxon>Dikarya</taxon>
        <taxon>Basidiomycota</taxon>
        <taxon>Ustilaginomycotina</taxon>
        <taxon>Malasseziomycetes</taxon>
        <taxon>Malasseziales</taxon>
        <taxon>Malasseziaceae</taxon>
        <taxon>Malassezia</taxon>
    </lineage>
</organism>
<dbReference type="GO" id="GO:0016579">
    <property type="term" value="P:protein deubiquitination"/>
    <property type="evidence" value="ECO:0007669"/>
    <property type="project" value="TreeGrafter"/>
</dbReference>
<dbReference type="OrthoDB" id="339151at2759"/>
<keyword evidence="6" id="KW-0946">Virion</keyword>
<feature type="region of interest" description="Disordered" evidence="3">
    <location>
        <begin position="362"/>
        <end position="388"/>
    </location>
</feature>
<dbReference type="OMA" id="YGQMDIN"/>
<proteinExistence type="predicted"/>
<dbReference type="STRING" id="1230383.A0A1M8A7H5"/>
<dbReference type="PANTHER" id="PTHR10693">
    <property type="entry name" value="RAS GTPASE-ACTIVATING PROTEIN-BINDING PROTEIN"/>
    <property type="match status" value="1"/>
</dbReference>
<evidence type="ECO:0000313" key="7">
    <source>
        <dbReference type="Proteomes" id="UP000186303"/>
    </source>
</evidence>
<dbReference type="Proteomes" id="UP000186303">
    <property type="component" value="Chromosome 4"/>
</dbReference>
<dbReference type="InterPro" id="IPR012677">
    <property type="entry name" value="Nucleotide-bd_a/b_plait_sf"/>
</dbReference>
<dbReference type="Gene3D" id="3.30.70.330">
    <property type="match status" value="1"/>
</dbReference>
<feature type="compositionally biased region" description="Low complexity" evidence="3">
    <location>
        <begin position="183"/>
        <end position="210"/>
    </location>
</feature>
<dbReference type="CDD" id="cd00780">
    <property type="entry name" value="NTF2"/>
    <property type="match status" value="1"/>
</dbReference>
<feature type="region of interest" description="Disordered" evidence="3">
    <location>
        <begin position="249"/>
        <end position="288"/>
    </location>
</feature>
<keyword evidence="6" id="KW-0261">Viral envelope protein</keyword>
<dbReference type="Gene3D" id="3.10.450.50">
    <property type="match status" value="1"/>
</dbReference>
<dbReference type="GO" id="GO:1990904">
    <property type="term" value="C:ribonucleoprotein complex"/>
    <property type="evidence" value="ECO:0007669"/>
    <property type="project" value="TreeGrafter"/>
</dbReference>
<keyword evidence="7" id="KW-1185">Reference proteome</keyword>
<dbReference type="InterPro" id="IPR035979">
    <property type="entry name" value="RBD_domain_sf"/>
</dbReference>
<feature type="compositionally biased region" description="Basic residues" evidence="3">
    <location>
        <begin position="375"/>
        <end position="388"/>
    </location>
</feature>
<dbReference type="PROSITE" id="PS50177">
    <property type="entry name" value="NTF2_DOMAIN"/>
    <property type="match status" value="1"/>
</dbReference>
<dbReference type="GO" id="GO:0005829">
    <property type="term" value="C:cytosol"/>
    <property type="evidence" value="ECO:0007669"/>
    <property type="project" value="TreeGrafter"/>
</dbReference>
<dbReference type="InterPro" id="IPR002075">
    <property type="entry name" value="NTF2_dom"/>
</dbReference>
<dbReference type="GO" id="GO:0003729">
    <property type="term" value="F:mRNA binding"/>
    <property type="evidence" value="ECO:0007669"/>
    <property type="project" value="TreeGrafter"/>
</dbReference>
<protein>
    <submittedName>
        <fullName evidence="6">Similar to S.cerevisiae protein NTF2 (Nuclear envelope protein)</fullName>
    </submittedName>
</protein>
<dbReference type="InterPro" id="IPR039539">
    <property type="entry name" value="Ras_GTPase_bind_prot"/>
</dbReference>
<dbReference type="GO" id="GO:1990861">
    <property type="term" value="C:Ubp3-Bre5 deubiquitination complex"/>
    <property type="evidence" value="ECO:0007669"/>
    <property type="project" value="TreeGrafter"/>
</dbReference>
<dbReference type="GO" id="GO:0034517">
    <property type="term" value="P:ribophagy"/>
    <property type="evidence" value="ECO:0007669"/>
    <property type="project" value="TreeGrafter"/>
</dbReference>
<dbReference type="EMBL" id="LT671824">
    <property type="protein sequence ID" value="SHO78372.1"/>
    <property type="molecule type" value="Genomic_DNA"/>
</dbReference>
<dbReference type="Pfam" id="PF00076">
    <property type="entry name" value="RRM_1"/>
    <property type="match status" value="1"/>
</dbReference>
<evidence type="ECO:0000256" key="2">
    <source>
        <dbReference type="PROSITE-ProRule" id="PRU00176"/>
    </source>
</evidence>
<feature type="compositionally biased region" description="Low complexity" evidence="3">
    <location>
        <begin position="259"/>
        <end position="275"/>
    </location>
</feature>
<accession>A0A1M8A7H5</accession>
<feature type="region of interest" description="Disordered" evidence="3">
    <location>
        <begin position="176"/>
        <end position="226"/>
    </location>
</feature>
<feature type="domain" description="RRM" evidence="4">
    <location>
        <begin position="287"/>
        <end position="363"/>
    </location>
</feature>
<dbReference type="PANTHER" id="PTHR10693:SF20">
    <property type="entry name" value="AT27578P"/>
    <property type="match status" value="1"/>
</dbReference>
<dbReference type="FunFam" id="3.10.450.50:FF:000003">
    <property type="entry name" value="Nuclear transport factor 2 family protein"/>
    <property type="match status" value="1"/>
</dbReference>
<name>A0A1M8A7H5_MALS4</name>
<feature type="compositionally biased region" description="Gly residues" evidence="3">
    <location>
        <begin position="276"/>
        <end position="285"/>
    </location>
</feature>
<sequence length="388" mass="39952">MSPSTAAPKDTSAGADRPKVSKASEVGWLFVTHYYTMMNQDPSRLYRFYTNKSAMVHAAEAEESSTSVGQQQIHEKIMSLGFDDTKVVVLSVDSQSSADGGIVVQVLGELSNQGGTWRKFVQTFFLAAQTNGYYVLNDIFRYIQVDADSAEEPADEDEAAAPVAVADTAHAPADVVEEKEAPAADPSPAAEAAAAPAPAAAEAPSAAAAPVAPPEPREAPKPAEPAAPKTWANLAASGANRWGNTAAEARGLSSPASVPAKAQTGGAAAPVAAPKGGKGGNGAPSGGHVFVKHVPSGQVSADALKKVFETQFGPTKECQLNSAKGFAFVEFVQADSARRAIAASAEGAVKIGDATLVVEKRRPHDNRGAGGRGGRGGHRGGFHQHNHA</sequence>
<dbReference type="SUPFAM" id="SSF54928">
    <property type="entry name" value="RNA-binding domain, RBD"/>
    <property type="match status" value="1"/>
</dbReference>
<evidence type="ECO:0000259" key="4">
    <source>
        <dbReference type="PROSITE" id="PS50102"/>
    </source>
</evidence>
<dbReference type="VEuPathDB" id="FungiDB:MSYG_2715"/>
<reference evidence="7" key="1">
    <citation type="journal article" date="2017" name="Nucleic Acids Res.">
        <title>Proteogenomics produces comprehensive and highly accurate protein-coding gene annotation in a complete genome assembly of Malassezia sympodialis.</title>
        <authorList>
            <person name="Zhu Y."/>
            <person name="Engstroem P.G."/>
            <person name="Tellgren-Roth C."/>
            <person name="Baudo C.D."/>
            <person name="Kennell J.C."/>
            <person name="Sun S."/>
            <person name="Billmyre R.B."/>
            <person name="Schroeder M.S."/>
            <person name="Andersson A."/>
            <person name="Holm T."/>
            <person name="Sigurgeirsson B."/>
            <person name="Wu G."/>
            <person name="Sankaranarayanan S.R."/>
            <person name="Siddharthan R."/>
            <person name="Sanyal K."/>
            <person name="Lundeberg J."/>
            <person name="Nystedt B."/>
            <person name="Boekhout T."/>
            <person name="Dawson T.L. Jr."/>
            <person name="Heitman J."/>
            <person name="Scheynius A."/>
            <person name="Lehtioe J."/>
        </authorList>
    </citation>
    <scope>NUCLEOTIDE SEQUENCE [LARGE SCALE GENOMIC DNA]</scope>
    <source>
        <strain evidence="7">ATCC 42132</strain>
    </source>
</reference>